<organism evidence="2 3">
    <name type="scientific">Paspalum notatum var. saurae</name>
    <dbReference type="NCBI Taxonomy" id="547442"/>
    <lineage>
        <taxon>Eukaryota</taxon>
        <taxon>Viridiplantae</taxon>
        <taxon>Streptophyta</taxon>
        <taxon>Embryophyta</taxon>
        <taxon>Tracheophyta</taxon>
        <taxon>Spermatophyta</taxon>
        <taxon>Magnoliopsida</taxon>
        <taxon>Liliopsida</taxon>
        <taxon>Poales</taxon>
        <taxon>Poaceae</taxon>
        <taxon>PACMAD clade</taxon>
        <taxon>Panicoideae</taxon>
        <taxon>Andropogonodae</taxon>
        <taxon>Paspaleae</taxon>
        <taxon>Paspalinae</taxon>
        <taxon>Paspalum</taxon>
    </lineage>
</organism>
<dbReference type="AlphaFoldDB" id="A0AAQ3TZM7"/>
<evidence type="ECO:0000256" key="1">
    <source>
        <dbReference type="SAM" id="MobiDB-lite"/>
    </source>
</evidence>
<keyword evidence="3" id="KW-1185">Reference proteome</keyword>
<protein>
    <submittedName>
        <fullName evidence="2">Uncharacterized protein</fullName>
    </submittedName>
</protein>
<evidence type="ECO:0000313" key="2">
    <source>
        <dbReference type="EMBL" id="WVZ82696.1"/>
    </source>
</evidence>
<reference evidence="2 3" key="1">
    <citation type="submission" date="2024-02" db="EMBL/GenBank/DDBJ databases">
        <title>High-quality chromosome-scale genome assembly of Pensacola bahiagrass (Paspalum notatum Flugge var. saurae).</title>
        <authorList>
            <person name="Vega J.M."/>
            <person name="Podio M."/>
            <person name="Orjuela J."/>
            <person name="Siena L.A."/>
            <person name="Pessino S.C."/>
            <person name="Combes M.C."/>
            <person name="Mariac C."/>
            <person name="Albertini E."/>
            <person name="Pupilli F."/>
            <person name="Ortiz J.P.A."/>
            <person name="Leblanc O."/>
        </authorList>
    </citation>
    <scope>NUCLEOTIDE SEQUENCE [LARGE SCALE GENOMIC DNA]</scope>
    <source>
        <strain evidence="2">R1</strain>
        <tissue evidence="2">Leaf</tissue>
    </source>
</reference>
<feature type="region of interest" description="Disordered" evidence="1">
    <location>
        <begin position="1"/>
        <end position="77"/>
    </location>
</feature>
<sequence length="77" mass="8225">MWVPPLPGPSVSEWGCAETENPGPAARHTTPAKRLRSLDSLRRPPPPPPLPLARRLVGQATLSPTRSLSVVGLGSER</sequence>
<gene>
    <name evidence="2" type="ORF">U9M48_029931</name>
</gene>
<name>A0AAQ3TZM7_PASNO</name>
<accession>A0AAQ3TZM7</accession>
<dbReference type="Proteomes" id="UP001341281">
    <property type="component" value="Chromosome 06"/>
</dbReference>
<dbReference type="EMBL" id="CP144750">
    <property type="protein sequence ID" value="WVZ82696.1"/>
    <property type="molecule type" value="Genomic_DNA"/>
</dbReference>
<evidence type="ECO:0000313" key="3">
    <source>
        <dbReference type="Proteomes" id="UP001341281"/>
    </source>
</evidence>
<proteinExistence type="predicted"/>